<comment type="caution">
    <text evidence="5">The sequence shown here is derived from an EMBL/GenBank/DDBJ whole genome shotgun (WGS) entry which is preliminary data.</text>
</comment>
<name>A0A8J5SLP6_ZIZPA</name>
<reference evidence="5" key="1">
    <citation type="journal article" date="2021" name="bioRxiv">
        <title>Whole Genome Assembly and Annotation of Northern Wild Rice, Zizania palustris L., Supports a Whole Genome Duplication in the Zizania Genus.</title>
        <authorList>
            <person name="Haas M."/>
            <person name="Kono T."/>
            <person name="Macchietto M."/>
            <person name="Millas R."/>
            <person name="McGilp L."/>
            <person name="Shao M."/>
            <person name="Duquette J."/>
            <person name="Hirsch C.N."/>
            <person name="Kimball J."/>
        </authorList>
    </citation>
    <scope>NUCLEOTIDE SEQUENCE</scope>
    <source>
        <tissue evidence="5">Fresh leaf tissue</tissue>
    </source>
</reference>
<gene>
    <name evidence="5" type="ORF">GUJ93_ZPchr0005g14906</name>
</gene>
<dbReference type="InterPro" id="IPR002842">
    <property type="entry name" value="ATPase_V1_Esu"/>
</dbReference>
<keyword evidence="2" id="KW-0813">Transport</keyword>
<evidence type="ECO:0000256" key="1">
    <source>
        <dbReference type="ARBA" id="ARBA00005901"/>
    </source>
</evidence>
<organism evidence="5 6">
    <name type="scientific">Zizania palustris</name>
    <name type="common">Northern wild rice</name>
    <dbReference type="NCBI Taxonomy" id="103762"/>
    <lineage>
        <taxon>Eukaryota</taxon>
        <taxon>Viridiplantae</taxon>
        <taxon>Streptophyta</taxon>
        <taxon>Embryophyta</taxon>
        <taxon>Tracheophyta</taxon>
        <taxon>Spermatophyta</taxon>
        <taxon>Magnoliopsida</taxon>
        <taxon>Liliopsida</taxon>
        <taxon>Poales</taxon>
        <taxon>Poaceae</taxon>
        <taxon>BOP clade</taxon>
        <taxon>Oryzoideae</taxon>
        <taxon>Oryzeae</taxon>
        <taxon>Zizaniinae</taxon>
        <taxon>Zizania</taxon>
    </lineage>
</organism>
<keyword evidence="6" id="KW-1185">Reference proteome</keyword>
<evidence type="ECO:0000256" key="2">
    <source>
        <dbReference type="ARBA" id="ARBA00022448"/>
    </source>
</evidence>
<dbReference type="AlphaFoldDB" id="A0A8J5SLP6"/>
<dbReference type="Proteomes" id="UP000729402">
    <property type="component" value="Unassembled WGS sequence"/>
</dbReference>
<dbReference type="GO" id="GO:0033178">
    <property type="term" value="C:proton-transporting two-sector ATPase complex, catalytic domain"/>
    <property type="evidence" value="ECO:0007669"/>
    <property type="project" value="InterPro"/>
</dbReference>
<dbReference type="Pfam" id="PF01991">
    <property type="entry name" value="vATP-synt_E"/>
    <property type="match status" value="1"/>
</dbReference>
<dbReference type="EMBL" id="JAAALK010000284">
    <property type="protein sequence ID" value="KAG8068309.1"/>
    <property type="molecule type" value="Genomic_DNA"/>
</dbReference>
<keyword evidence="3" id="KW-0406">Ion transport</keyword>
<proteinExistence type="inferred from homology"/>
<dbReference type="OrthoDB" id="10263003at2759"/>
<dbReference type="HAMAP" id="MF_00311">
    <property type="entry name" value="ATP_synth_E_arch"/>
    <property type="match status" value="1"/>
</dbReference>
<comment type="similarity">
    <text evidence="1">Belongs to the V-ATPase E subunit family.</text>
</comment>
<evidence type="ECO:0000313" key="5">
    <source>
        <dbReference type="EMBL" id="KAG8068309.1"/>
    </source>
</evidence>
<protein>
    <submittedName>
        <fullName evidence="5">Uncharacterized protein</fullName>
    </submittedName>
</protein>
<evidence type="ECO:0000256" key="3">
    <source>
        <dbReference type="ARBA" id="ARBA00023065"/>
    </source>
</evidence>
<feature type="signal peptide" evidence="4">
    <location>
        <begin position="1"/>
        <end position="25"/>
    </location>
</feature>
<evidence type="ECO:0000256" key="4">
    <source>
        <dbReference type="SAM" id="SignalP"/>
    </source>
</evidence>
<feature type="chain" id="PRO_5035145109" evidence="4">
    <location>
        <begin position="26"/>
        <end position="291"/>
    </location>
</feature>
<dbReference type="GO" id="GO:0046961">
    <property type="term" value="F:proton-transporting ATPase activity, rotational mechanism"/>
    <property type="evidence" value="ECO:0007669"/>
    <property type="project" value="InterPro"/>
</dbReference>
<keyword evidence="4" id="KW-0732">Signal</keyword>
<sequence>MHWIRTPRCLRTSRGLLLPLSLSSGHPVLQRAAEARRDFWKLSRSVDRVGSWWIQSGLSKMNDADVGKQIQQMVRFILQEAEEKASEISVAAEEEFNIEKLQLVESEKRRIRQDYERKQKQVDVGRKIAYSTQLNAARIKLLQAQDGVVVEMKEDAGKGLLRVTKDANAYRKVLRGLVVQSLLRLREPSVVLRCREADRGHVESVLEAAKKEYAEKAKVNLPKILIDGKVYLPPLRNTRDAHGPSCSGGVVLASQDGKIVCDNTLDARMEISFKQRLPEIRRKLFSQKVSQ</sequence>
<evidence type="ECO:0000313" key="6">
    <source>
        <dbReference type="Proteomes" id="UP000729402"/>
    </source>
</evidence>
<dbReference type="PANTHER" id="PTHR45715">
    <property type="entry name" value="ATPASE H+-TRANSPORTING V1 SUBUNIT E1A-RELATED"/>
    <property type="match status" value="1"/>
</dbReference>
<reference evidence="5" key="2">
    <citation type="submission" date="2021-02" db="EMBL/GenBank/DDBJ databases">
        <authorList>
            <person name="Kimball J.A."/>
            <person name="Haas M.W."/>
            <person name="Macchietto M."/>
            <person name="Kono T."/>
            <person name="Duquette J."/>
            <person name="Shao M."/>
        </authorList>
    </citation>
    <scope>NUCLEOTIDE SEQUENCE</scope>
    <source>
        <tissue evidence="5">Fresh leaf tissue</tissue>
    </source>
</reference>
<accession>A0A8J5SLP6</accession>